<dbReference type="EMBL" id="VXRY01000067">
    <property type="protein sequence ID" value="MXY32806.1"/>
    <property type="molecule type" value="Genomic_DNA"/>
</dbReference>
<dbReference type="SUPFAM" id="SSF56925">
    <property type="entry name" value="OMPA-like"/>
    <property type="match status" value="1"/>
</dbReference>
<name>A0A6B0Y1B4_9RHOB</name>
<dbReference type="Gene3D" id="2.40.160.20">
    <property type="match status" value="1"/>
</dbReference>
<reference evidence="1" key="1">
    <citation type="submission" date="2019-09" db="EMBL/GenBank/DDBJ databases">
        <title>Characterisation of the sponge microbiome using genome-centric metagenomics.</title>
        <authorList>
            <person name="Engelberts J.P."/>
            <person name="Robbins S.J."/>
            <person name="De Goeij J.M."/>
            <person name="Aranda M."/>
            <person name="Bell S.C."/>
            <person name="Webster N.S."/>
        </authorList>
    </citation>
    <scope>NUCLEOTIDE SEQUENCE</scope>
    <source>
        <strain evidence="1">SB0664_bin_43</strain>
    </source>
</reference>
<comment type="caution">
    <text evidence="1">The sequence shown here is derived from an EMBL/GenBank/DDBJ whole genome shotgun (WGS) entry which is preliminary data.</text>
</comment>
<evidence type="ECO:0000313" key="1">
    <source>
        <dbReference type="EMBL" id="MXY32806.1"/>
    </source>
</evidence>
<proteinExistence type="predicted"/>
<sequence>METGHVNAQRRGNIAGLPPVRMFGIVRAATARALPGCRHRGVLAMRRRLLNARSRLAAVATLASMSLCPGVAGADEFYLRGGLGLDWTDDAAFTDIDCSSTVPAALYGCGTDRDGVPRRSLGDFGKTAVLELGLGYAPEGAMRYEVMLEHRPRYSFKGRANFLASDRLQSVAADISSVSGMLAAFADLPARQSGSRTAITPYVGAGIGVARNRIGKTTMTFPATTTSVPGGSRTDLTWMVTAGFTLPLNERLGLDMAWRYTDLGEVRTGRGEGGVTWRDGSREPIALDLAPTWARIRSQGFRMSLRYVF</sequence>
<dbReference type="AlphaFoldDB" id="A0A6B0Y1B4"/>
<organism evidence="1">
    <name type="scientific">Boseongicola sp. SB0664_bin_43</name>
    <dbReference type="NCBI Taxonomy" id="2604844"/>
    <lineage>
        <taxon>Bacteria</taxon>
        <taxon>Pseudomonadati</taxon>
        <taxon>Pseudomonadota</taxon>
        <taxon>Alphaproteobacteria</taxon>
        <taxon>Rhodobacterales</taxon>
        <taxon>Paracoccaceae</taxon>
        <taxon>Boseongicola</taxon>
    </lineage>
</organism>
<dbReference type="InterPro" id="IPR011250">
    <property type="entry name" value="OMP/PagP_B-barrel"/>
</dbReference>
<accession>A0A6B0Y1B4</accession>
<protein>
    <submittedName>
        <fullName evidence="1">Outer membrane beta-barrel protein</fullName>
    </submittedName>
</protein>
<gene>
    <name evidence="1" type="ORF">F4Y60_01695</name>
</gene>